<evidence type="ECO:0000313" key="5">
    <source>
        <dbReference type="Proteomes" id="UP000646877"/>
    </source>
</evidence>
<dbReference type="InterPro" id="IPR036388">
    <property type="entry name" value="WH-like_DNA-bd_sf"/>
</dbReference>
<dbReference type="Pfam" id="PF04337">
    <property type="entry name" value="DUF480"/>
    <property type="match status" value="1"/>
</dbReference>
<dbReference type="HAMAP" id="MF_01584">
    <property type="entry name" value="UPF0502"/>
    <property type="match status" value="1"/>
</dbReference>
<evidence type="ECO:0000313" key="6">
    <source>
        <dbReference type="Proteomes" id="UP001304419"/>
    </source>
</evidence>
<dbReference type="PANTHER" id="PTHR38768:SF1">
    <property type="entry name" value="UPF0502 PROTEIN YCEH"/>
    <property type="match status" value="1"/>
</dbReference>
<proteinExistence type="inferred from homology"/>
<name>A0A8I2H8H6_9GAMM</name>
<dbReference type="EMBL" id="WEIA01000023">
    <property type="protein sequence ID" value="NLR24062.1"/>
    <property type="molecule type" value="Genomic_DNA"/>
</dbReference>
<protein>
    <submittedName>
        <fullName evidence="3">DUF480 domain-containing protein</fullName>
    </submittedName>
</protein>
<dbReference type="AlphaFoldDB" id="A0A8I2H8H6"/>
<dbReference type="InterPro" id="IPR036390">
    <property type="entry name" value="WH_DNA-bd_sf"/>
</dbReference>
<reference evidence="3" key="1">
    <citation type="submission" date="2019-10" db="EMBL/GenBank/DDBJ databases">
        <authorList>
            <person name="Paulsen S."/>
        </authorList>
    </citation>
    <scope>NUCLEOTIDE SEQUENCE</scope>
    <source>
        <strain evidence="3">LMG 19692</strain>
    </source>
</reference>
<reference evidence="4 6" key="2">
    <citation type="submission" date="2023-10" db="EMBL/GenBank/DDBJ databases">
        <title>To unveil natural product biosynthetic capacity in Pseudoalteromonas.</title>
        <authorList>
            <person name="Wang J."/>
        </authorList>
    </citation>
    <scope>NUCLEOTIDE SEQUENCE [LARGE SCALE GENOMIC DNA]</scope>
    <source>
        <strain evidence="4 6">DSM 15914</strain>
    </source>
</reference>
<dbReference type="SUPFAM" id="SSF46785">
    <property type="entry name" value="Winged helix' DNA-binding domain"/>
    <property type="match status" value="2"/>
</dbReference>
<dbReference type="Gene3D" id="1.10.10.10">
    <property type="entry name" value="Winged helix-like DNA-binding domain superfamily/Winged helix DNA-binding domain"/>
    <property type="match status" value="2"/>
</dbReference>
<dbReference type="Proteomes" id="UP000646877">
    <property type="component" value="Unassembled WGS sequence"/>
</dbReference>
<dbReference type="RefSeq" id="WP_039490993.1">
    <property type="nucleotide sequence ID" value="NZ_CBCSDF010000025.1"/>
</dbReference>
<keyword evidence="2" id="KW-0175">Coiled coil</keyword>
<evidence type="ECO:0000256" key="1">
    <source>
        <dbReference type="HAMAP-Rule" id="MF_01584"/>
    </source>
</evidence>
<comment type="similarity">
    <text evidence="1">Belongs to the UPF0502 family.</text>
</comment>
<accession>A0A8I2H8H6</accession>
<sequence length="208" mass="23329">MQLDTQEQRVLGSLIEKQVTTPEQYPMSLNGLTNACNQKSNREPVMELSQNDVLDTLTRLQEKRLITCDEALSGRVDKYSQRFCNSDFGHLKVNAKQKAIICLLLLRGPQTPGELRTRSGRLAEFSSVQDVEATLSAMQEQDYVVKLAREPGKRESRYQHLFGDQVVESTAPAEPITGTQNDSEIESLIAEIEQLKQELATIKAHLGL</sequence>
<evidence type="ECO:0000313" key="4">
    <source>
        <dbReference type="EMBL" id="WOX28768.1"/>
    </source>
</evidence>
<dbReference type="PANTHER" id="PTHR38768">
    <property type="entry name" value="UPF0502 PROTEIN YCEH"/>
    <property type="match status" value="1"/>
</dbReference>
<feature type="coiled-coil region" evidence="2">
    <location>
        <begin position="178"/>
        <end position="205"/>
    </location>
</feature>
<dbReference type="EMBL" id="CP137578">
    <property type="protein sequence ID" value="WOX28768.1"/>
    <property type="molecule type" value="Genomic_DNA"/>
</dbReference>
<keyword evidence="6" id="KW-1185">Reference proteome</keyword>
<dbReference type="Proteomes" id="UP001304419">
    <property type="component" value="Chromosome 1"/>
</dbReference>
<evidence type="ECO:0000256" key="2">
    <source>
        <dbReference type="SAM" id="Coils"/>
    </source>
</evidence>
<gene>
    <name evidence="3" type="ORF">F9Y85_22670</name>
    <name evidence="4" type="ORF">R5H13_00320</name>
</gene>
<organism evidence="3 5">
    <name type="scientific">Pseudoalteromonas maricaloris</name>
    <dbReference type="NCBI Taxonomy" id="184924"/>
    <lineage>
        <taxon>Bacteria</taxon>
        <taxon>Pseudomonadati</taxon>
        <taxon>Pseudomonadota</taxon>
        <taxon>Gammaproteobacteria</taxon>
        <taxon>Alteromonadales</taxon>
        <taxon>Pseudoalteromonadaceae</taxon>
        <taxon>Pseudoalteromonas</taxon>
    </lineage>
</organism>
<dbReference type="InterPro" id="IPR007432">
    <property type="entry name" value="DUF480"/>
</dbReference>
<evidence type="ECO:0000313" key="3">
    <source>
        <dbReference type="EMBL" id="NLR24062.1"/>
    </source>
</evidence>